<feature type="transmembrane region" description="Helical" evidence="1">
    <location>
        <begin position="179"/>
        <end position="203"/>
    </location>
</feature>
<keyword evidence="1" id="KW-1133">Transmembrane helix</keyword>
<protein>
    <recommendedName>
        <fullName evidence="3">Integral membrane protein</fullName>
    </recommendedName>
</protein>
<organism evidence="2">
    <name type="scientific">uncultured bacterium</name>
    <name type="common">gcode 4</name>
    <dbReference type="NCBI Taxonomy" id="1234023"/>
    <lineage>
        <taxon>Bacteria</taxon>
        <taxon>environmental samples</taxon>
    </lineage>
</organism>
<dbReference type="PANTHER" id="PTHR40076">
    <property type="entry name" value="MEMBRANE PROTEIN-RELATED"/>
    <property type="match status" value="1"/>
</dbReference>
<dbReference type="InterPro" id="IPR010380">
    <property type="entry name" value="DUF975"/>
</dbReference>
<sequence length="302" mass="34945">MKRKLWWWFTFSPVIVAVLWILVSLVFRVVWATGDASAVGLLDVIKTFINRWLWLLALLSIPLLIIGIVFLSTSDKNNSKKFTVKEIVKHSRTLAKKHMGKFILWFALYCILQIISNIFGYSEQTGQVELLNIIVTSIVLLGGLWLSLWYKNLSLNIVNEAKAKYSDVFVDFQKFLKYLWAYILVYIIIIIGVILLIVPWVIFALRLSMVPYLILDKNIGPIQAIKMSRKMTKWFIGDIFLLCILIWLINILWFIAILVGLLRTLPLGFIASAYIYKKILAAQNNKETKVIEKKETTKKSKK</sequence>
<proteinExistence type="predicted"/>
<name>K1XJ81_9BACT</name>
<feature type="transmembrane region" description="Helical" evidence="1">
    <location>
        <begin position="51"/>
        <end position="71"/>
    </location>
</feature>
<feature type="transmembrane region" description="Helical" evidence="1">
    <location>
        <begin position="131"/>
        <end position="150"/>
    </location>
</feature>
<reference evidence="2" key="1">
    <citation type="journal article" date="2012" name="Science">
        <title>Fermentation, hydrogen, and sulfur metabolism in multiple uncultivated bacterial phyla.</title>
        <authorList>
            <person name="Wrighton K.C."/>
            <person name="Thomas B.C."/>
            <person name="Sharon I."/>
            <person name="Miller C.S."/>
            <person name="Castelle C.J."/>
            <person name="VerBerkmoes N.C."/>
            <person name="Wilkins M.J."/>
            <person name="Hettich R.L."/>
            <person name="Lipton M.S."/>
            <person name="Williams K.H."/>
            <person name="Long P.E."/>
            <person name="Banfield J.F."/>
        </authorList>
    </citation>
    <scope>NUCLEOTIDE SEQUENCE [LARGE SCALE GENOMIC DNA]</scope>
</reference>
<dbReference type="AlphaFoldDB" id="K1XJ81"/>
<accession>K1XJ81</accession>
<evidence type="ECO:0008006" key="3">
    <source>
        <dbReference type="Google" id="ProtNLM"/>
    </source>
</evidence>
<feature type="transmembrane region" description="Helical" evidence="1">
    <location>
        <begin position="102"/>
        <end position="119"/>
    </location>
</feature>
<keyword evidence="1" id="KW-0812">Transmembrane</keyword>
<feature type="transmembrane region" description="Helical" evidence="1">
    <location>
        <begin position="7"/>
        <end position="31"/>
    </location>
</feature>
<keyword evidence="1" id="KW-0472">Membrane</keyword>
<dbReference type="PANTHER" id="PTHR40076:SF1">
    <property type="entry name" value="MEMBRANE PROTEIN"/>
    <property type="match status" value="1"/>
</dbReference>
<evidence type="ECO:0000313" key="2">
    <source>
        <dbReference type="EMBL" id="EKD25252.1"/>
    </source>
</evidence>
<gene>
    <name evidence="2" type="ORF">ACD_80C00097G0014</name>
</gene>
<dbReference type="EMBL" id="AMFJ01036104">
    <property type="protein sequence ID" value="EKD25252.1"/>
    <property type="molecule type" value="Genomic_DNA"/>
</dbReference>
<feature type="transmembrane region" description="Helical" evidence="1">
    <location>
        <begin position="239"/>
        <end position="262"/>
    </location>
</feature>
<evidence type="ECO:0000256" key="1">
    <source>
        <dbReference type="SAM" id="Phobius"/>
    </source>
</evidence>
<comment type="caution">
    <text evidence="2">The sequence shown here is derived from an EMBL/GenBank/DDBJ whole genome shotgun (WGS) entry which is preliminary data.</text>
</comment>